<organism evidence="1 2">
    <name type="scientific">Dendrolimus kikuchii</name>
    <dbReference type="NCBI Taxonomy" id="765133"/>
    <lineage>
        <taxon>Eukaryota</taxon>
        <taxon>Metazoa</taxon>
        <taxon>Ecdysozoa</taxon>
        <taxon>Arthropoda</taxon>
        <taxon>Hexapoda</taxon>
        <taxon>Insecta</taxon>
        <taxon>Pterygota</taxon>
        <taxon>Neoptera</taxon>
        <taxon>Endopterygota</taxon>
        <taxon>Lepidoptera</taxon>
        <taxon>Glossata</taxon>
        <taxon>Ditrysia</taxon>
        <taxon>Bombycoidea</taxon>
        <taxon>Lasiocampidae</taxon>
        <taxon>Dendrolimus</taxon>
    </lineage>
</organism>
<name>A0ACC1D7X0_9NEOP</name>
<evidence type="ECO:0000313" key="1">
    <source>
        <dbReference type="EMBL" id="KAJ0179996.1"/>
    </source>
</evidence>
<accession>A0ACC1D7X0</accession>
<protein>
    <submittedName>
        <fullName evidence="1">Uncharacterized protein</fullName>
    </submittedName>
</protein>
<reference evidence="1 2" key="1">
    <citation type="journal article" date="2021" name="Front. Genet.">
        <title>Chromosome-Level Genome Assembly Reveals Significant Gene Expansion in the Toll and IMD Signaling Pathways of Dendrolimus kikuchii.</title>
        <authorList>
            <person name="Zhou J."/>
            <person name="Wu P."/>
            <person name="Xiong Z."/>
            <person name="Liu N."/>
            <person name="Zhao N."/>
            <person name="Ji M."/>
            <person name="Qiu Y."/>
            <person name="Yang B."/>
        </authorList>
    </citation>
    <scope>NUCLEOTIDE SEQUENCE [LARGE SCALE GENOMIC DNA]</scope>
    <source>
        <strain evidence="1">Ann1</strain>
    </source>
</reference>
<gene>
    <name evidence="1" type="ORF">K1T71_004587</name>
</gene>
<keyword evidence="2" id="KW-1185">Reference proteome</keyword>
<evidence type="ECO:0000313" key="2">
    <source>
        <dbReference type="Proteomes" id="UP000824533"/>
    </source>
</evidence>
<comment type="caution">
    <text evidence="1">The sequence shown here is derived from an EMBL/GenBank/DDBJ whole genome shotgun (WGS) entry which is preliminary data.</text>
</comment>
<dbReference type="EMBL" id="CM034393">
    <property type="protein sequence ID" value="KAJ0179996.1"/>
    <property type="molecule type" value="Genomic_DNA"/>
</dbReference>
<dbReference type="Proteomes" id="UP000824533">
    <property type="component" value="Linkage Group LG07"/>
</dbReference>
<proteinExistence type="predicted"/>
<sequence length="479" mass="53439">MFADGRTTNVPTLSRAHAAALRGNTTVGTSTETSGTVYRGTTRRTRAVTAAAAAAANAVNAAHVQELPASSALNALHVAQLTDAAASQKGTNSKNIGGPLENPPFVSSMPLVPTAPPRSTKSTRRVELETRLQLEKQKLEIAQAKAAITRIQLELSQCESECELENESIRSEPIRSTHVEQWLEHSATCVDQPKQTKVPQNSDIKELADAIINATKSMQPASSFAPQKVWDLPDFNGAYKEWLPFKRTYEESQSYFSEVENMARLRKSLKGSAKESVRSLLFVASDTSEVMNALERRFGKPEQLALAEIEKIKELPRLGDAPRDIGIFACRINNAVATIQALNKQQYLHSPEMSRCIIEKLSPILKYRWYDYNARSGDEPELLKLKDFLNIEADLCGKFVLPETIKKRVGPSRYPVHTVREETKNVLNKSCVVCNGKHWITECKRFTEATVDDRWEIIRQNKLCFKCLRRSHGISTCRG</sequence>